<dbReference type="SMART" id="SM00232">
    <property type="entry name" value="JAB_MPN"/>
    <property type="match status" value="1"/>
</dbReference>
<evidence type="ECO:0000256" key="5">
    <source>
        <dbReference type="ARBA" id="ARBA00022807"/>
    </source>
</evidence>
<evidence type="ECO:0000313" key="9">
    <source>
        <dbReference type="EMBL" id="MFC6363609.1"/>
    </source>
</evidence>
<dbReference type="InterPro" id="IPR000555">
    <property type="entry name" value="JAMM/MPN+_dom"/>
</dbReference>
<evidence type="ECO:0000256" key="2">
    <source>
        <dbReference type="ARBA" id="ARBA00022670"/>
    </source>
</evidence>
<keyword evidence="5" id="KW-0788">Thiol protease</keyword>
<gene>
    <name evidence="9" type="ORF">ACFP73_16250</name>
</gene>
<organism evidence="9 10">
    <name type="scientific">Tatumella punctata</name>
    <dbReference type="NCBI Taxonomy" id="399969"/>
    <lineage>
        <taxon>Bacteria</taxon>
        <taxon>Pseudomonadati</taxon>
        <taxon>Pseudomonadota</taxon>
        <taxon>Gammaproteobacteria</taxon>
        <taxon>Enterobacterales</taxon>
        <taxon>Erwiniaceae</taxon>
        <taxon>Tatumella</taxon>
    </lineage>
</organism>
<dbReference type="PROSITE" id="PS51935">
    <property type="entry name" value="NLPC_P60"/>
    <property type="match status" value="1"/>
</dbReference>
<dbReference type="InterPro" id="IPR038765">
    <property type="entry name" value="Papain-like_cys_pep_sf"/>
</dbReference>
<accession>A0ABW1VU09</accession>
<dbReference type="CDD" id="cd08073">
    <property type="entry name" value="MPN_NLPC_P60"/>
    <property type="match status" value="1"/>
</dbReference>
<evidence type="ECO:0000256" key="6">
    <source>
        <dbReference type="ARBA" id="ARBA00022833"/>
    </source>
</evidence>
<dbReference type="InterPro" id="IPR028090">
    <property type="entry name" value="JAB_dom_prok"/>
</dbReference>
<dbReference type="Gene3D" id="3.40.140.10">
    <property type="entry name" value="Cytidine Deaminase, domain 2"/>
    <property type="match status" value="1"/>
</dbReference>
<dbReference type="PANTHER" id="PTHR34858">
    <property type="entry name" value="CYSO-CYSTEINE PEPTIDASE"/>
    <property type="match status" value="1"/>
</dbReference>
<protein>
    <submittedName>
        <fullName evidence="9">C40 family peptidase</fullName>
    </submittedName>
</protein>
<dbReference type="PANTHER" id="PTHR34858:SF1">
    <property type="entry name" value="CYSO-CYSTEINE PEPTIDASE"/>
    <property type="match status" value="1"/>
</dbReference>
<comment type="similarity">
    <text evidence="1">Belongs to the peptidase C40 family.</text>
</comment>
<dbReference type="Proteomes" id="UP001596215">
    <property type="component" value="Unassembled WGS sequence"/>
</dbReference>
<evidence type="ECO:0000259" key="8">
    <source>
        <dbReference type="PROSITE" id="PS51935"/>
    </source>
</evidence>
<dbReference type="InterPro" id="IPR000064">
    <property type="entry name" value="NLP_P60_dom"/>
</dbReference>
<evidence type="ECO:0000313" key="10">
    <source>
        <dbReference type="Proteomes" id="UP001596215"/>
    </source>
</evidence>
<keyword evidence="3" id="KW-0479">Metal-binding</keyword>
<dbReference type="RefSeq" id="WP_212708872.1">
    <property type="nucleotide sequence ID" value="NZ_JBHSUC010000039.1"/>
</dbReference>
<keyword evidence="10" id="KW-1185">Reference proteome</keyword>
<evidence type="ECO:0000256" key="7">
    <source>
        <dbReference type="ARBA" id="ARBA00023049"/>
    </source>
</evidence>
<keyword evidence="6" id="KW-0862">Zinc</keyword>
<sequence>MREKLTDAIRQHAAAEYPNECCGVIVQCGHRQHYIPCHNDAGSPEEQFLMRDSDYRSAEAQGEIIMIIHSHPDVPVLIPSETDRIQCDYSGLEWGIISWPEGDFCTFSPRADRDYTGRPWVLGHADCWSLIMDYHRREFGIVLKNWSVPYEWWKDGKENRYEDHWYAEGFREVQHLQPGDMVMMRIGSPVTNHAAVYLGNNLILHHNFGNLSARVPYGQYFRDRTVRIVRHKDIPDVKNAHP</sequence>
<evidence type="ECO:0000256" key="3">
    <source>
        <dbReference type="ARBA" id="ARBA00022723"/>
    </source>
</evidence>
<feature type="domain" description="NlpC/P60" evidence="8">
    <location>
        <begin position="71"/>
        <end position="232"/>
    </location>
</feature>
<dbReference type="EMBL" id="JBHSUC010000039">
    <property type="protein sequence ID" value="MFC6363609.1"/>
    <property type="molecule type" value="Genomic_DNA"/>
</dbReference>
<dbReference type="SUPFAM" id="SSF102712">
    <property type="entry name" value="JAB1/MPN domain"/>
    <property type="match status" value="1"/>
</dbReference>
<evidence type="ECO:0000256" key="1">
    <source>
        <dbReference type="ARBA" id="ARBA00007074"/>
    </source>
</evidence>
<keyword evidence="7" id="KW-0482">Metalloprotease</keyword>
<name>A0ABW1VU09_9GAMM</name>
<reference evidence="10" key="1">
    <citation type="journal article" date="2019" name="Int. J. Syst. Evol. Microbiol.">
        <title>The Global Catalogue of Microorganisms (GCM) 10K type strain sequencing project: providing services to taxonomists for standard genome sequencing and annotation.</title>
        <authorList>
            <consortium name="The Broad Institute Genomics Platform"/>
            <consortium name="The Broad Institute Genome Sequencing Center for Infectious Disease"/>
            <person name="Wu L."/>
            <person name="Ma J."/>
        </authorList>
    </citation>
    <scope>NUCLEOTIDE SEQUENCE [LARGE SCALE GENOMIC DNA]</scope>
    <source>
        <strain evidence="10">CGMCC 4.1530</strain>
    </source>
</reference>
<keyword evidence="2" id="KW-0645">Protease</keyword>
<keyword evidence="4" id="KW-0378">Hydrolase</keyword>
<dbReference type="Pfam" id="PF14464">
    <property type="entry name" value="Prok-JAB"/>
    <property type="match status" value="1"/>
</dbReference>
<comment type="caution">
    <text evidence="9">The sequence shown here is derived from an EMBL/GenBank/DDBJ whole genome shotgun (WGS) entry which is preliminary data.</text>
</comment>
<dbReference type="Pfam" id="PF00877">
    <property type="entry name" value="NLPC_P60"/>
    <property type="match status" value="1"/>
</dbReference>
<dbReference type="SUPFAM" id="SSF54001">
    <property type="entry name" value="Cysteine proteinases"/>
    <property type="match status" value="1"/>
</dbReference>
<dbReference type="InterPro" id="IPR051929">
    <property type="entry name" value="VirAsm_ModProt"/>
</dbReference>
<dbReference type="Gene3D" id="3.90.1720.10">
    <property type="entry name" value="endopeptidase domain like (from Nostoc punctiforme)"/>
    <property type="match status" value="1"/>
</dbReference>
<evidence type="ECO:0000256" key="4">
    <source>
        <dbReference type="ARBA" id="ARBA00022801"/>
    </source>
</evidence>
<proteinExistence type="inferred from homology"/>